<organism evidence="2 3">
    <name type="scientific">Stereocaulon virgatum</name>
    <dbReference type="NCBI Taxonomy" id="373712"/>
    <lineage>
        <taxon>Eukaryota</taxon>
        <taxon>Fungi</taxon>
        <taxon>Dikarya</taxon>
        <taxon>Ascomycota</taxon>
        <taxon>Pezizomycotina</taxon>
        <taxon>Lecanoromycetes</taxon>
        <taxon>OSLEUM clade</taxon>
        <taxon>Lecanoromycetidae</taxon>
        <taxon>Lecanorales</taxon>
        <taxon>Lecanorineae</taxon>
        <taxon>Stereocaulaceae</taxon>
        <taxon>Stereocaulon</taxon>
    </lineage>
</organism>
<gene>
    <name evidence="2" type="ORF">N7G274_001893</name>
</gene>
<dbReference type="Proteomes" id="UP001590950">
    <property type="component" value="Unassembled WGS sequence"/>
</dbReference>
<proteinExistence type="predicted"/>
<evidence type="ECO:0000313" key="3">
    <source>
        <dbReference type="Proteomes" id="UP001590950"/>
    </source>
</evidence>
<feature type="region of interest" description="Disordered" evidence="1">
    <location>
        <begin position="1"/>
        <end position="152"/>
    </location>
</feature>
<keyword evidence="3" id="KW-1185">Reference proteome</keyword>
<comment type="caution">
    <text evidence="2">The sequence shown here is derived from an EMBL/GenBank/DDBJ whole genome shotgun (WGS) entry which is preliminary data.</text>
</comment>
<dbReference type="EMBL" id="JBEFKJ010000004">
    <property type="protein sequence ID" value="KAL2046446.1"/>
    <property type="molecule type" value="Genomic_DNA"/>
</dbReference>
<reference evidence="2 3" key="1">
    <citation type="submission" date="2024-09" db="EMBL/GenBank/DDBJ databases">
        <title>Rethinking Asexuality: The Enigmatic Case of Functional Sexual Genes in Lepraria (Stereocaulaceae).</title>
        <authorList>
            <person name="Doellman M."/>
            <person name="Sun Y."/>
            <person name="Barcenas-Pena A."/>
            <person name="Lumbsch H.T."/>
            <person name="Grewe F."/>
        </authorList>
    </citation>
    <scope>NUCLEOTIDE SEQUENCE [LARGE SCALE GENOMIC DNA]</scope>
    <source>
        <strain evidence="2 3">Mercado 3170</strain>
    </source>
</reference>
<accession>A0ABR4ANP7</accession>
<sequence>METGAKGKRSSIEARTSKKVRFKLDEDESELDSASQPPHGIEPTPGIESLKERKLIPEVKPTLETISLRGNQASTRKKEPPAGQYKAKANSSTSTPSPANKLPMIQTTTSALKPNKPKPKPKPSPSNKSTRDPKTPHHRKTAPPNSPHPPPLSCPHLPYLLCSHSPTTHKTATDNPLGGYRRHNRHHSPQNNTAYSLESQSDRNGRKWVNWAIGALRQKGGGILLQPATARDPTYSGSHKLI</sequence>
<feature type="compositionally biased region" description="Polar residues" evidence="1">
    <location>
        <begin position="64"/>
        <end position="74"/>
    </location>
</feature>
<evidence type="ECO:0000256" key="1">
    <source>
        <dbReference type="SAM" id="MobiDB-lite"/>
    </source>
</evidence>
<protein>
    <submittedName>
        <fullName evidence="2">Uncharacterized protein</fullName>
    </submittedName>
</protein>
<feature type="compositionally biased region" description="Polar residues" evidence="1">
    <location>
        <begin position="89"/>
        <end position="98"/>
    </location>
</feature>
<evidence type="ECO:0000313" key="2">
    <source>
        <dbReference type="EMBL" id="KAL2046446.1"/>
    </source>
</evidence>
<name>A0ABR4ANP7_9LECA</name>